<sequence length="350" mass="38786">MGDKQPPPLPPKPNQYNGGGGDLNSGYGYNNPMYGYNSGGMNAPYNMGYSGNNMYGGNMNSGMYGGGNYMYNGAGTNQENSFVRLAEESTRGAFQSIESIVNAAASVANMLSSTHNAVFSSFRAVIGVVEQLSRLKMQMTGILESAFVFGLIRKFWKWLMVKLRLMPESALVNEEVWNAQQKQMKPSDWIVKELGGQTENGVSWPTLLFWVVAIGGPWLIYKCVKQMVSSIEESRQWATGTSEHYTAKALHSFQASTNNELSFSEGDQLRVAPKDQQPPTRGWLLASSDDGQRVGLVPINYIQLLNRKTKSPPTVMTNPLDKMKRAKESHQEEPKQYSKGELEKSIENSC</sequence>
<dbReference type="Proteomes" id="UP000095286">
    <property type="component" value="Unplaced"/>
</dbReference>
<evidence type="ECO:0000313" key="2">
    <source>
        <dbReference type="WBParaSite" id="RSKR_0000800600.1"/>
    </source>
</evidence>
<dbReference type="WBParaSite" id="RSKR_0000800600.1">
    <property type="protein sequence ID" value="RSKR_0000800600.1"/>
    <property type="gene ID" value="RSKR_0000800600"/>
</dbReference>
<organism evidence="1 2">
    <name type="scientific">Rhabditophanes sp. KR3021</name>
    <dbReference type="NCBI Taxonomy" id="114890"/>
    <lineage>
        <taxon>Eukaryota</taxon>
        <taxon>Metazoa</taxon>
        <taxon>Ecdysozoa</taxon>
        <taxon>Nematoda</taxon>
        <taxon>Chromadorea</taxon>
        <taxon>Rhabditida</taxon>
        <taxon>Tylenchina</taxon>
        <taxon>Panagrolaimomorpha</taxon>
        <taxon>Strongyloidoidea</taxon>
        <taxon>Alloionematidae</taxon>
        <taxon>Rhabditophanes</taxon>
    </lineage>
</organism>
<accession>A0AC35U5Q0</accession>
<evidence type="ECO:0000313" key="1">
    <source>
        <dbReference type="Proteomes" id="UP000095286"/>
    </source>
</evidence>
<reference evidence="2" key="1">
    <citation type="submission" date="2016-11" db="UniProtKB">
        <authorList>
            <consortium name="WormBaseParasite"/>
        </authorList>
    </citation>
    <scope>IDENTIFICATION</scope>
    <source>
        <strain evidence="2">KR3021</strain>
    </source>
</reference>
<name>A0AC35U5Q0_9BILA</name>
<proteinExistence type="predicted"/>
<protein>
    <submittedName>
        <fullName evidence="2">Peroxin-13</fullName>
    </submittedName>
</protein>